<protein>
    <submittedName>
        <fullName evidence="1">Uncharacterized protein</fullName>
    </submittedName>
</protein>
<evidence type="ECO:0000313" key="2">
    <source>
        <dbReference type="Proteomes" id="UP000004014"/>
    </source>
</evidence>
<sequence length="40" mass="4528">MVFGSYYSLATLRELAKTTQEGTFRKAFAKKSKSLYNGFS</sequence>
<gene>
    <name evidence="1" type="ORF">SSUR61_0121</name>
</gene>
<accession>A0AA87K2S1</accession>
<organism evidence="1 2">
    <name type="scientific">Streptococcus suis R61</name>
    <dbReference type="NCBI Taxonomy" id="996306"/>
    <lineage>
        <taxon>Bacteria</taxon>
        <taxon>Bacillati</taxon>
        <taxon>Bacillota</taxon>
        <taxon>Bacilli</taxon>
        <taxon>Lactobacillales</taxon>
        <taxon>Streptococcaceae</taxon>
        <taxon>Streptococcus</taxon>
    </lineage>
</organism>
<evidence type="ECO:0000313" key="1">
    <source>
        <dbReference type="EMBL" id="EHC01607.1"/>
    </source>
</evidence>
<name>A0AA87K2S1_STRSU</name>
<comment type="caution">
    <text evidence="1">The sequence shown here is derived from an EMBL/GenBank/DDBJ whole genome shotgun (WGS) entry which is preliminary data.</text>
</comment>
<reference evidence="1 2" key="1">
    <citation type="submission" date="2011-03" db="EMBL/GenBank/DDBJ databases">
        <title>Deep-sequencing identification of multiple resistance mechanism for the high antibiotic-resistance strain Streptococcus suis R61.</title>
        <authorList>
            <person name="Hu P."/>
            <person name="Yang M."/>
            <person name="Jin M."/>
            <person name="Xiao J."/>
        </authorList>
    </citation>
    <scope>NUCLEOTIDE SEQUENCE [LARGE SCALE GENOMIC DNA]</scope>
    <source>
        <strain evidence="1 2">R61</strain>
    </source>
</reference>
<proteinExistence type="predicted"/>
<dbReference type="AlphaFoldDB" id="A0AA87K2S1"/>
<dbReference type="Proteomes" id="UP000004014">
    <property type="component" value="Unassembled WGS sequence"/>
</dbReference>
<dbReference type="EMBL" id="AEYY01000051">
    <property type="protein sequence ID" value="EHC01607.1"/>
    <property type="molecule type" value="Genomic_DNA"/>
</dbReference>